<reference evidence="1" key="2">
    <citation type="journal article" date="2022" name="Res Sq">
        <title>Comparative Genomics Reveals Insights into the Divergent Evolution of Astigmatic Mites and Household Pest Adaptations.</title>
        <authorList>
            <person name="Xiong Q."/>
            <person name="Wan A.T.-Y."/>
            <person name="Liu X.-Y."/>
            <person name="Fung C.S.-H."/>
            <person name="Xiao X."/>
            <person name="Malainual N."/>
            <person name="Hou J."/>
            <person name="Wang L."/>
            <person name="Wang M."/>
            <person name="Yang K."/>
            <person name="Cui Y."/>
            <person name="Leung E."/>
            <person name="Nong W."/>
            <person name="Shin S.-K."/>
            <person name="Au S."/>
            <person name="Jeong K.Y."/>
            <person name="Chew F.T."/>
            <person name="Hui J."/>
            <person name="Leung T.F."/>
            <person name="Tungtrongchitr A."/>
            <person name="Zhong N."/>
            <person name="Liu Z."/>
            <person name="Tsui S."/>
        </authorList>
    </citation>
    <scope>NUCLEOTIDE SEQUENCE</scope>
    <source>
        <strain evidence="1">Derf</strain>
        <tissue evidence="1">Whole organism</tissue>
    </source>
</reference>
<organism evidence="1 2">
    <name type="scientific">Dermatophagoides farinae</name>
    <name type="common">American house dust mite</name>
    <dbReference type="NCBI Taxonomy" id="6954"/>
    <lineage>
        <taxon>Eukaryota</taxon>
        <taxon>Metazoa</taxon>
        <taxon>Ecdysozoa</taxon>
        <taxon>Arthropoda</taxon>
        <taxon>Chelicerata</taxon>
        <taxon>Arachnida</taxon>
        <taxon>Acari</taxon>
        <taxon>Acariformes</taxon>
        <taxon>Sarcoptiformes</taxon>
        <taxon>Astigmata</taxon>
        <taxon>Psoroptidia</taxon>
        <taxon>Analgoidea</taxon>
        <taxon>Pyroglyphidae</taxon>
        <taxon>Dermatophagoidinae</taxon>
        <taxon>Dermatophagoides</taxon>
    </lineage>
</organism>
<proteinExistence type="predicted"/>
<keyword evidence="2" id="KW-1185">Reference proteome</keyword>
<evidence type="ECO:0000313" key="2">
    <source>
        <dbReference type="Proteomes" id="UP000790347"/>
    </source>
</evidence>
<gene>
    <name evidence="1" type="ORF">DERF_013368</name>
</gene>
<accession>A0A922HPJ5</accession>
<protein>
    <submittedName>
        <fullName evidence="1">Uncharacterized protein</fullName>
    </submittedName>
</protein>
<evidence type="ECO:0000313" key="1">
    <source>
        <dbReference type="EMBL" id="KAH9497373.1"/>
    </source>
</evidence>
<dbReference type="Proteomes" id="UP000790347">
    <property type="component" value="Unassembled WGS sequence"/>
</dbReference>
<name>A0A922HPJ5_DERFA</name>
<reference evidence="1" key="1">
    <citation type="submission" date="2013-05" db="EMBL/GenBank/DDBJ databases">
        <authorList>
            <person name="Yim A.K.Y."/>
            <person name="Chan T.F."/>
            <person name="Ji K.M."/>
            <person name="Liu X.Y."/>
            <person name="Zhou J.W."/>
            <person name="Li R.Q."/>
            <person name="Yang K.Y."/>
            <person name="Li J."/>
            <person name="Li M."/>
            <person name="Law P.T.W."/>
            <person name="Wu Y.L."/>
            <person name="Cai Z.L."/>
            <person name="Qin H."/>
            <person name="Bao Y."/>
            <person name="Leung R.K.K."/>
            <person name="Ng P.K.S."/>
            <person name="Zou J."/>
            <person name="Zhong X.J."/>
            <person name="Ran P.X."/>
            <person name="Zhong N.S."/>
            <person name="Liu Z.G."/>
            <person name="Tsui S.K.W."/>
        </authorList>
    </citation>
    <scope>NUCLEOTIDE SEQUENCE</scope>
    <source>
        <strain evidence="1">Derf</strain>
        <tissue evidence="1">Whole organism</tissue>
    </source>
</reference>
<dbReference type="EMBL" id="ASGP02000007">
    <property type="protein sequence ID" value="KAH9497373.1"/>
    <property type="molecule type" value="Genomic_DNA"/>
</dbReference>
<sequence>MCENDYSWMINIFNILFTFSVKYLTVFSKWSIESFNSLNWPHVGQACAKDNKNEELPAPRSDGHCVRKPLTDEMILISPI</sequence>
<comment type="caution">
    <text evidence="1">The sequence shown here is derived from an EMBL/GenBank/DDBJ whole genome shotgun (WGS) entry which is preliminary data.</text>
</comment>
<dbReference type="AlphaFoldDB" id="A0A922HPJ5"/>